<name>A0A3N4KKB7_9PEZI</name>
<proteinExistence type="predicted"/>
<sequence>MSAPTSQASSNGTTVGPIDLANPGTMVTSTIPTSINATTTGNGTHTHTMTMPTALANSASGLQPFLLSATTLLALGIAILAL</sequence>
<dbReference type="Proteomes" id="UP000277580">
    <property type="component" value="Unassembled WGS sequence"/>
</dbReference>
<keyword evidence="2" id="KW-0812">Transmembrane</keyword>
<evidence type="ECO:0000256" key="1">
    <source>
        <dbReference type="SAM" id="MobiDB-lite"/>
    </source>
</evidence>
<keyword evidence="2" id="KW-0472">Membrane</keyword>
<keyword evidence="4" id="KW-1185">Reference proteome</keyword>
<feature type="transmembrane region" description="Helical" evidence="2">
    <location>
        <begin position="61"/>
        <end position="81"/>
    </location>
</feature>
<dbReference type="EMBL" id="ML119147">
    <property type="protein sequence ID" value="RPB09878.1"/>
    <property type="molecule type" value="Genomic_DNA"/>
</dbReference>
<gene>
    <name evidence="3" type="ORF">P167DRAFT_538008</name>
</gene>
<dbReference type="AlphaFoldDB" id="A0A3N4KKB7"/>
<organism evidence="3 4">
    <name type="scientific">Morchella conica CCBAS932</name>
    <dbReference type="NCBI Taxonomy" id="1392247"/>
    <lineage>
        <taxon>Eukaryota</taxon>
        <taxon>Fungi</taxon>
        <taxon>Dikarya</taxon>
        <taxon>Ascomycota</taxon>
        <taxon>Pezizomycotina</taxon>
        <taxon>Pezizomycetes</taxon>
        <taxon>Pezizales</taxon>
        <taxon>Morchellaceae</taxon>
        <taxon>Morchella</taxon>
    </lineage>
</organism>
<reference evidence="3 4" key="1">
    <citation type="journal article" date="2018" name="Nat. Ecol. Evol.">
        <title>Pezizomycetes genomes reveal the molecular basis of ectomycorrhizal truffle lifestyle.</title>
        <authorList>
            <person name="Murat C."/>
            <person name="Payen T."/>
            <person name="Noel B."/>
            <person name="Kuo A."/>
            <person name="Morin E."/>
            <person name="Chen J."/>
            <person name="Kohler A."/>
            <person name="Krizsan K."/>
            <person name="Balestrini R."/>
            <person name="Da Silva C."/>
            <person name="Montanini B."/>
            <person name="Hainaut M."/>
            <person name="Levati E."/>
            <person name="Barry K.W."/>
            <person name="Belfiori B."/>
            <person name="Cichocki N."/>
            <person name="Clum A."/>
            <person name="Dockter R.B."/>
            <person name="Fauchery L."/>
            <person name="Guy J."/>
            <person name="Iotti M."/>
            <person name="Le Tacon F."/>
            <person name="Lindquist E.A."/>
            <person name="Lipzen A."/>
            <person name="Malagnac F."/>
            <person name="Mello A."/>
            <person name="Molinier V."/>
            <person name="Miyauchi S."/>
            <person name="Poulain J."/>
            <person name="Riccioni C."/>
            <person name="Rubini A."/>
            <person name="Sitrit Y."/>
            <person name="Splivallo R."/>
            <person name="Traeger S."/>
            <person name="Wang M."/>
            <person name="Zifcakova L."/>
            <person name="Wipf D."/>
            <person name="Zambonelli A."/>
            <person name="Paolocci F."/>
            <person name="Nowrousian M."/>
            <person name="Ottonello S."/>
            <person name="Baldrian P."/>
            <person name="Spatafora J.W."/>
            <person name="Henrissat B."/>
            <person name="Nagy L.G."/>
            <person name="Aury J.M."/>
            <person name="Wincker P."/>
            <person name="Grigoriev I.V."/>
            <person name="Bonfante P."/>
            <person name="Martin F.M."/>
        </authorList>
    </citation>
    <scope>NUCLEOTIDE SEQUENCE [LARGE SCALE GENOMIC DNA]</scope>
    <source>
        <strain evidence="3 4">CCBAS932</strain>
    </source>
</reference>
<dbReference type="InParanoid" id="A0A3N4KKB7"/>
<protein>
    <submittedName>
        <fullName evidence="3">Uncharacterized protein</fullName>
    </submittedName>
</protein>
<feature type="region of interest" description="Disordered" evidence="1">
    <location>
        <begin position="1"/>
        <end position="23"/>
    </location>
</feature>
<keyword evidence="2" id="KW-1133">Transmembrane helix</keyword>
<evidence type="ECO:0000256" key="2">
    <source>
        <dbReference type="SAM" id="Phobius"/>
    </source>
</evidence>
<evidence type="ECO:0000313" key="4">
    <source>
        <dbReference type="Proteomes" id="UP000277580"/>
    </source>
</evidence>
<evidence type="ECO:0000313" key="3">
    <source>
        <dbReference type="EMBL" id="RPB09878.1"/>
    </source>
</evidence>
<dbReference type="OrthoDB" id="10446386at2759"/>
<accession>A0A3N4KKB7</accession>
<feature type="compositionally biased region" description="Polar residues" evidence="1">
    <location>
        <begin position="1"/>
        <end position="14"/>
    </location>
</feature>